<name>A0ABT8L9A7_9BACT</name>
<dbReference type="Proteomes" id="UP001172083">
    <property type="component" value="Unassembled WGS sequence"/>
</dbReference>
<organism evidence="1 2">
    <name type="scientific">Agaribacillus aureus</name>
    <dbReference type="NCBI Taxonomy" id="3051825"/>
    <lineage>
        <taxon>Bacteria</taxon>
        <taxon>Pseudomonadati</taxon>
        <taxon>Bacteroidota</taxon>
        <taxon>Cytophagia</taxon>
        <taxon>Cytophagales</taxon>
        <taxon>Splendidivirgaceae</taxon>
        <taxon>Agaribacillus</taxon>
    </lineage>
</organism>
<evidence type="ECO:0000313" key="2">
    <source>
        <dbReference type="Proteomes" id="UP001172083"/>
    </source>
</evidence>
<gene>
    <name evidence="1" type="ORF">QQ020_19860</name>
</gene>
<accession>A0ABT8L9A7</accession>
<sequence length="139" mass="15630">MKRNLIFIGIILLISIVVYGIFQYNKPHRDIASEKSSYDLSADDLYKEFEQDVDKASMQYADKVITFAGTISNVEQNQNGGYNILLKGEKGVINCEVDAAPDLDKKKLSANSHVKIKGLCVGFDDLLQELQFKKCHIVQ</sequence>
<comment type="caution">
    <text evidence="1">The sequence shown here is derived from an EMBL/GenBank/DDBJ whole genome shotgun (WGS) entry which is preliminary data.</text>
</comment>
<reference evidence="1" key="1">
    <citation type="submission" date="2023-06" db="EMBL/GenBank/DDBJ databases">
        <title>Genomic of Agaribacillus aureum.</title>
        <authorList>
            <person name="Wang G."/>
        </authorList>
    </citation>
    <scope>NUCLEOTIDE SEQUENCE</scope>
    <source>
        <strain evidence="1">BMA12</strain>
    </source>
</reference>
<dbReference type="EMBL" id="JAUJEB010000004">
    <property type="protein sequence ID" value="MDN5214345.1"/>
    <property type="molecule type" value="Genomic_DNA"/>
</dbReference>
<evidence type="ECO:0000313" key="1">
    <source>
        <dbReference type="EMBL" id="MDN5214345.1"/>
    </source>
</evidence>
<evidence type="ECO:0008006" key="3">
    <source>
        <dbReference type="Google" id="ProtNLM"/>
    </source>
</evidence>
<keyword evidence="2" id="KW-1185">Reference proteome</keyword>
<dbReference type="Pfam" id="PF12869">
    <property type="entry name" value="tRNA_anti-like"/>
    <property type="match status" value="1"/>
</dbReference>
<dbReference type="RefSeq" id="WP_346759679.1">
    <property type="nucleotide sequence ID" value="NZ_JAUJEB010000004.1"/>
</dbReference>
<protein>
    <recommendedName>
        <fullName evidence="3">tRNA_anti-like</fullName>
    </recommendedName>
</protein>
<dbReference type="InterPro" id="IPR024422">
    <property type="entry name" value="Protein_unknown_function_OB"/>
</dbReference>
<proteinExistence type="predicted"/>